<reference evidence="1" key="1">
    <citation type="journal article" date="2014" name="Front. Microbiol.">
        <title>High frequency of phylogenetically diverse reductive dehalogenase-homologous genes in deep subseafloor sedimentary metagenomes.</title>
        <authorList>
            <person name="Kawai M."/>
            <person name="Futagami T."/>
            <person name="Toyoda A."/>
            <person name="Takaki Y."/>
            <person name="Nishi S."/>
            <person name="Hori S."/>
            <person name="Arai W."/>
            <person name="Tsubouchi T."/>
            <person name="Morono Y."/>
            <person name="Uchiyama I."/>
            <person name="Ito T."/>
            <person name="Fujiyama A."/>
            <person name="Inagaki F."/>
            <person name="Takami H."/>
        </authorList>
    </citation>
    <scope>NUCLEOTIDE SEQUENCE</scope>
    <source>
        <strain evidence="1">Expedition CK06-06</strain>
    </source>
</reference>
<gene>
    <name evidence="1" type="ORF">S01H4_67211</name>
</gene>
<sequence>DKLPLLKRLEGTGHNLLLLEFCMANDGVKLFTEMCDVDYYR</sequence>
<organism evidence="1">
    <name type="scientific">marine sediment metagenome</name>
    <dbReference type="NCBI Taxonomy" id="412755"/>
    <lineage>
        <taxon>unclassified sequences</taxon>
        <taxon>metagenomes</taxon>
        <taxon>ecological metagenomes</taxon>
    </lineage>
</organism>
<evidence type="ECO:0000313" key="1">
    <source>
        <dbReference type="EMBL" id="GAH20736.1"/>
    </source>
</evidence>
<comment type="caution">
    <text evidence="1">The sequence shown here is derived from an EMBL/GenBank/DDBJ whole genome shotgun (WGS) entry which is preliminary data.</text>
</comment>
<protein>
    <submittedName>
        <fullName evidence="1">Uncharacterized protein</fullName>
    </submittedName>
</protein>
<feature type="non-terminal residue" evidence="1">
    <location>
        <position position="41"/>
    </location>
</feature>
<proteinExistence type="predicted"/>
<feature type="non-terminal residue" evidence="1">
    <location>
        <position position="1"/>
    </location>
</feature>
<accession>X1DIM0</accession>
<dbReference type="AlphaFoldDB" id="X1DIM0"/>
<name>X1DIM0_9ZZZZ</name>
<dbReference type="EMBL" id="BART01042127">
    <property type="protein sequence ID" value="GAH20736.1"/>
    <property type="molecule type" value="Genomic_DNA"/>
</dbReference>